<dbReference type="AlphaFoldDB" id="A0A6V8PBE0"/>
<dbReference type="Proteomes" id="UP000591948">
    <property type="component" value="Unassembled WGS sequence"/>
</dbReference>
<accession>A0A6V8PBE0</accession>
<organism evidence="1 2">
    <name type="scientific">Candidatus Hakubella thermalkaliphila</name>
    <dbReference type="NCBI Taxonomy" id="2754717"/>
    <lineage>
        <taxon>Bacteria</taxon>
        <taxon>Bacillati</taxon>
        <taxon>Actinomycetota</taxon>
        <taxon>Actinomycetota incertae sedis</taxon>
        <taxon>Candidatus Hakubellales</taxon>
        <taxon>Candidatus Hakubellaceae</taxon>
        <taxon>Candidatus Hakubella</taxon>
    </lineage>
</organism>
<evidence type="ECO:0000313" key="2">
    <source>
        <dbReference type="Proteomes" id="UP000591948"/>
    </source>
</evidence>
<gene>
    <name evidence="1" type="ORF">HKBW3S33_02360</name>
</gene>
<name>A0A6V8PBE0_9ACTN</name>
<dbReference type="InterPro" id="IPR029052">
    <property type="entry name" value="Metallo-depent_PP-like"/>
</dbReference>
<comment type="caution">
    <text evidence="1">The sequence shown here is derived from an EMBL/GenBank/DDBJ whole genome shotgun (WGS) entry which is preliminary data.</text>
</comment>
<reference evidence="1 2" key="1">
    <citation type="journal article" date="2020" name="Front. Microbiol.">
        <title>Single-cell genomics of novel Actinobacteria with the Wood-Ljungdahl pathway discovered in a serpentinizing system.</title>
        <authorList>
            <person name="Merino N."/>
            <person name="Kawai M."/>
            <person name="Boyd E.S."/>
            <person name="Colman D.R."/>
            <person name="McGlynn S.E."/>
            <person name="Nealson K.H."/>
            <person name="Kurokawa K."/>
            <person name="Hongoh Y."/>
        </authorList>
    </citation>
    <scope>NUCLEOTIDE SEQUENCE [LARGE SCALE GENOMIC DNA]</scope>
    <source>
        <strain evidence="1 2">S33</strain>
    </source>
</reference>
<sequence>MTRIFFATDIHGSEKCWRKFINAGQFYKADIII</sequence>
<protein>
    <recommendedName>
        <fullName evidence="3">Calcineurin-like phosphoesterase domain-containing protein</fullName>
    </recommendedName>
</protein>
<evidence type="ECO:0000313" key="1">
    <source>
        <dbReference type="EMBL" id="GFP28944.1"/>
    </source>
</evidence>
<dbReference type="SUPFAM" id="SSF56300">
    <property type="entry name" value="Metallo-dependent phosphatases"/>
    <property type="match status" value="1"/>
</dbReference>
<dbReference type="EMBL" id="BLRY01000523">
    <property type="protein sequence ID" value="GFP28944.1"/>
    <property type="molecule type" value="Genomic_DNA"/>
</dbReference>
<proteinExistence type="predicted"/>
<feature type="non-terminal residue" evidence="1">
    <location>
        <position position="33"/>
    </location>
</feature>
<keyword evidence="2" id="KW-1185">Reference proteome</keyword>
<evidence type="ECO:0008006" key="3">
    <source>
        <dbReference type="Google" id="ProtNLM"/>
    </source>
</evidence>